<keyword evidence="3" id="KW-1185">Reference proteome</keyword>
<evidence type="ECO:0000313" key="3">
    <source>
        <dbReference type="Proteomes" id="UP001318860"/>
    </source>
</evidence>
<dbReference type="Proteomes" id="UP001318860">
    <property type="component" value="Unassembled WGS sequence"/>
</dbReference>
<name>A0ABR0WCL5_REHGL</name>
<proteinExistence type="predicted"/>
<protein>
    <submittedName>
        <fullName evidence="2">Uncharacterized protein</fullName>
    </submittedName>
</protein>
<organism evidence="2 3">
    <name type="scientific">Rehmannia glutinosa</name>
    <name type="common">Chinese foxglove</name>
    <dbReference type="NCBI Taxonomy" id="99300"/>
    <lineage>
        <taxon>Eukaryota</taxon>
        <taxon>Viridiplantae</taxon>
        <taxon>Streptophyta</taxon>
        <taxon>Embryophyta</taxon>
        <taxon>Tracheophyta</taxon>
        <taxon>Spermatophyta</taxon>
        <taxon>Magnoliopsida</taxon>
        <taxon>eudicotyledons</taxon>
        <taxon>Gunneridae</taxon>
        <taxon>Pentapetalae</taxon>
        <taxon>asterids</taxon>
        <taxon>lamiids</taxon>
        <taxon>Lamiales</taxon>
        <taxon>Orobanchaceae</taxon>
        <taxon>Rehmannieae</taxon>
        <taxon>Rehmannia</taxon>
    </lineage>
</organism>
<feature type="compositionally biased region" description="Basic and acidic residues" evidence="1">
    <location>
        <begin position="68"/>
        <end position="84"/>
    </location>
</feature>
<dbReference type="EMBL" id="JABTTQ020000013">
    <property type="protein sequence ID" value="KAK6143920.1"/>
    <property type="molecule type" value="Genomic_DNA"/>
</dbReference>
<feature type="compositionally biased region" description="Polar residues" evidence="1">
    <location>
        <begin position="19"/>
        <end position="28"/>
    </location>
</feature>
<feature type="region of interest" description="Disordered" evidence="1">
    <location>
        <begin position="1"/>
        <end position="195"/>
    </location>
</feature>
<accession>A0ABR0WCL5</accession>
<gene>
    <name evidence="2" type="ORF">DH2020_024268</name>
</gene>
<sequence>MHQKVDFDTDDDLPIHPNWKSSHVANQKRQNRDRNPRTFGSDADIGFSSGSDDETSRSKKRGNTRGFNGRDSKTGRKSSFRDESFSEADSDDEPSYHRNKHRDNKAGHRGMTAKKSSFNSGFNRSSCPNRNNRGSRENSYNGEGKNYRESNASKFRSPRQGGSFDKRKGRSNNFDNQPDSYMDDERSRRPRINVR</sequence>
<comment type="caution">
    <text evidence="2">The sequence shown here is derived from an EMBL/GenBank/DDBJ whole genome shotgun (WGS) entry which is preliminary data.</text>
</comment>
<evidence type="ECO:0000313" key="2">
    <source>
        <dbReference type="EMBL" id="KAK6143920.1"/>
    </source>
</evidence>
<feature type="compositionally biased region" description="Polar residues" evidence="1">
    <location>
        <begin position="114"/>
        <end position="141"/>
    </location>
</feature>
<evidence type="ECO:0000256" key="1">
    <source>
        <dbReference type="SAM" id="MobiDB-lite"/>
    </source>
</evidence>
<feature type="compositionally biased region" description="Basic residues" evidence="1">
    <location>
        <begin position="97"/>
        <end position="112"/>
    </location>
</feature>
<reference evidence="2 3" key="1">
    <citation type="journal article" date="2021" name="Comput. Struct. Biotechnol. J.">
        <title>De novo genome assembly of the potent medicinal plant Rehmannia glutinosa using nanopore technology.</title>
        <authorList>
            <person name="Ma L."/>
            <person name="Dong C."/>
            <person name="Song C."/>
            <person name="Wang X."/>
            <person name="Zheng X."/>
            <person name="Niu Y."/>
            <person name="Chen S."/>
            <person name="Feng W."/>
        </authorList>
    </citation>
    <scope>NUCLEOTIDE SEQUENCE [LARGE SCALE GENOMIC DNA]</scope>
    <source>
        <strain evidence="2">DH-2019</strain>
    </source>
</reference>